<sequence length="68" mass="8042">MDDEKGMFQYVARYKDGTHTYLYFYNRLGEDALNNAKNGWIEDDADQFVNLNMCKEIQLKREPEGAKE</sequence>
<accession>A0A644YDH7</accession>
<organism evidence="1">
    <name type="scientific">bioreactor metagenome</name>
    <dbReference type="NCBI Taxonomy" id="1076179"/>
    <lineage>
        <taxon>unclassified sequences</taxon>
        <taxon>metagenomes</taxon>
        <taxon>ecological metagenomes</taxon>
    </lineage>
</organism>
<gene>
    <name evidence="1" type="ORF">SDC9_72840</name>
</gene>
<proteinExistence type="predicted"/>
<dbReference type="AlphaFoldDB" id="A0A644YDH7"/>
<name>A0A644YDH7_9ZZZZ</name>
<comment type="caution">
    <text evidence="1">The sequence shown here is derived from an EMBL/GenBank/DDBJ whole genome shotgun (WGS) entry which is preliminary data.</text>
</comment>
<evidence type="ECO:0000313" key="1">
    <source>
        <dbReference type="EMBL" id="MPM26339.1"/>
    </source>
</evidence>
<protein>
    <submittedName>
        <fullName evidence="1">Uncharacterized protein</fullName>
    </submittedName>
</protein>
<dbReference type="EMBL" id="VSSQ01004710">
    <property type="protein sequence ID" value="MPM26339.1"/>
    <property type="molecule type" value="Genomic_DNA"/>
</dbReference>
<reference evidence="1" key="1">
    <citation type="submission" date="2019-08" db="EMBL/GenBank/DDBJ databases">
        <authorList>
            <person name="Kucharzyk K."/>
            <person name="Murdoch R.W."/>
            <person name="Higgins S."/>
            <person name="Loffler F."/>
        </authorList>
    </citation>
    <scope>NUCLEOTIDE SEQUENCE</scope>
</reference>